<gene>
    <name evidence="2" type="ORF">RWE15_20065</name>
</gene>
<dbReference type="InterPro" id="IPR025004">
    <property type="entry name" value="SenN/SenS"/>
</dbReference>
<evidence type="ECO:0000256" key="1">
    <source>
        <dbReference type="SAM" id="Coils"/>
    </source>
</evidence>
<reference evidence="2 3" key="1">
    <citation type="submission" date="2023-10" db="EMBL/GenBank/DDBJ databases">
        <title>Virgibacillus halophilus 5B73C genome.</title>
        <authorList>
            <person name="Miliotis G."/>
            <person name="Sengupta P."/>
            <person name="Hameed A."/>
            <person name="Chuvochina M."/>
            <person name="Mcdonagh F."/>
            <person name="Simpson A.C."/>
            <person name="Singh N.K."/>
            <person name="Rekha P.D."/>
            <person name="Raman K."/>
            <person name="Hugenholtz P."/>
            <person name="Venkateswaran K."/>
        </authorList>
    </citation>
    <scope>NUCLEOTIDE SEQUENCE [LARGE SCALE GENOMIC DNA]</scope>
    <source>
        <strain evidence="2 3">5B73C</strain>
    </source>
</reference>
<proteinExistence type="predicted"/>
<evidence type="ECO:0000313" key="3">
    <source>
        <dbReference type="Proteomes" id="UP001281447"/>
    </source>
</evidence>
<name>A0ABU5CA59_9BACI</name>
<evidence type="ECO:0000313" key="2">
    <source>
        <dbReference type="EMBL" id="MDY0396224.1"/>
    </source>
</evidence>
<keyword evidence="3" id="KW-1185">Reference proteome</keyword>
<feature type="coiled-coil region" evidence="1">
    <location>
        <begin position="12"/>
        <end position="46"/>
    </location>
</feature>
<organism evidence="2 3">
    <name type="scientific">Tigheibacillus halophilus</name>
    <dbReference type="NCBI Taxonomy" id="361280"/>
    <lineage>
        <taxon>Bacteria</taxon>
        <taxon>Bacillati</taxon>
        <taxon>Bacillota</taxon>
        <taxon>Bacilli</taxon>
        <taxon>Bacillales</taxon>
        <taxon>Bacillaceae</taxon>
        <taxon>Tigheibacillus</taxon>
    </lineage>
</organism>
<dbReference type="Pfam" id="PF13040">
    <property type="entry name" value="Fur_reg_FbpB"/>
    <property type="match status" value="1"/>
</dbReference>
<dbReference type="RefSeq" id="WP_390352880.1">
    <property type="nucleotide sequence ID" value="NZ_JBHUIZ010000003.1"/>
</dbReference>
<protein>
    <submittedName>
        <fullName evidence="2">FbpB family small basic protein</fullName>
    </submittedName>
</protein>
<sequence length="51" mass="6371">MRIRKTRFEELVEKNKQELMEDEELLAKLERRLEQKQIDLVARKRKQLKMT</sequence>
<comment type="caution">
    <text evidence="2">The sequence shown here is derived from an EMBL/GenBank/DDBJ whole genome shotgun (WGS) entry which is preliminary data.</text>
</comment>
<dbReference type="Proteomes" id="UP001281447">
    <property type="component" value="Unassembled WGS sequence"/>
</dbReference>
<accession>A0ABU5CA59</accession>
<keyword evidence="1" id="KW-0175">Coiled coil</keyword>
<dbReference type="EMBL" id="JAWDIP010000004">
    <property type="protein sequence ID" value="MDY0396224.1"/>
    <property type="molecule type" value="Genomic_DNA"/>
</dbReference>